<dbReference type="SMART" id="SM00471">
    <property type="entry name" value="HDc"/>
    <property type="match status" value="1"/>
</dbReference>
<protein>
    <recommendedName>
        <fullName evidence="2">Deoxyguanosinetriphosphate triphosphohydrolase-like protein</fullName>
    </recommendedName>
</protein>
<evidence type="ECO:0000256" key="2">
    <source>
        <dbReference type="HAMAP-Rule" id="MF_01212"/>
    </source>
</evidence>
<accession>A0A9X1JYD1</accession>
<dbReference type="Pfam" id="PF01966">
    <property type="entry name" value="HD"/>
    <property type="match status" value="1"/>
</dbReference>
<comment type="similarity">
    <text evidence="2">Belongs to the dGTPase family. Type 2 subfamily.</text>
</comment>
<gene>
    <name evidence="5" type="ORF">KX928_10010</name>
</gene>
<dbReference type="Proteomes" id="UP001138661">
    <property type="component" value="Unassembled WGS sequence"/>
</dbReference>
<evidence type="ECO:0000256" key="3">
    <source>
        <dbReference type="SAM" id="MobiDB-lite"/>
    </source>
</evidence>
<dbReference type="AlphaFoldDB" id="A0A9X1JYD1"/>
<dbReference type="EMBL" id="JAHXDN010000002">
    <property type="protein sequence ID" value="MBW4708121.1"/>
    <property type="molecule type" value="Genomic_DNA"/>
</dbReference>
<dbReference type="NCBIfam" id="NF003701">
    <property type="entry name" value="PRK05318.1"/>
    <property type="match status" value="1"/>
</dbReference>
<dbReference type="NCBIfam" id="NF041026">
    <property type="entry name" value="antiphage_dGTPase"/>
    <property type="match status" value="1"/>
</dbReference>
<dbReference type="InterPro" id="IPR050135">
    <property type="entry name" value="dGTPase-like"/>
</dbReference>
<keyword evidence="6" id="KW-1185">Reference proteome</keyword>
<dbReference type="GO" id="GO:0008832">
    <property type="term" value="F:dGTPase activity"/>
    <property type="evidence" value="ECO:0007669"/>
    <property type="project" value="TreeGrafter"/>
</dbReference>
<dbReference type="Pfam" id="PF13286">
    <property type="entry name" value="HD_assoc"/>
    <property type="match status" value="1"/>
</dbReference>
<dbReference type="InterPro" id="IPR006261">
    <property type="entry name" value="dGTPase"/>
</dbReference>
<dbReference type="NCBIfam" id="TIGR01353">
    <property type="entry name" value="dGTP_triPase"/>
    <property type="match status" value="1"/>
</dbReference>
<evidence type="ECO:0000313" key="5">
    <source>
        <dbReference type="EMBL" id="MBW4708121.1"/>
    </source>
</evidence>
<dbReference type="RefSeq" id="WP_219501571.1">
    <property type="nucleotide sequence ID" value="NZ_JAHXDN010000002.1"/>
</dbReference>
<reference evidence="5" key="1">
    <citation type="submission" date="2021-07" db="EMBL/GenBank/DDBJ databases">
        <title>Roseobacter insulae sp. nov., isolated from a tidal flat.</title>
        <authorList>
            <person name="Park S."/>
            <person name="Yoon J.-H."/>
        </authorList>
    </citation>
    <scope>NUCLEOTIDE SEQUENCE</scope>
    <source>
        <strain evidence="5">YSTF-M11</strain>
    </source>
</reference>
<keyword evidence="1 2" id="KW-0378">Hydrolase</keyword>
<dbReference type="InterPro" id="IPR023023">
    <property type="entry name" value="dNTPase_2"/>
</dbReference>
<sequence>MKNPRLESHQLNHQFFEHRLHEDQPNRPKDKRSPYQRDRARIMHSAAFRRLQGKTQVMGVGEGDFHRTRLTHSIEVAQIGYGILEVLQQKAAFFPEKIRDWFPNRDLIEAACLAHDLGHPPFGHKGEQALHYSMLEFGGFEGNGQTLRILARLEKYKERGKGIYPTRRLLLSVLKYPCAMSAFDMDNQINKPPKCYHNEERPVVEWVLEGFSDADREKFQETKNGKPKHHSFDCSLLELADDIAYGIHDIEDIVARGLATKDEVRQEIARAFEYIGGQIEHGGSTFDAKSVCEGLFENSFKRKQMVSNLVNLFITSVTIKKSDEGFEHPLLGFNAVLPDPHEKLLKHLKDDVAYNLIIRKAKVQQLERRGQMLVSKLFEALVSDPKALIPSESWEDGDTDSSKERRVCDYVAGMTDAYAERLYKRLFQPGFGSSGDEL</sequence>
<evidence type="ECO:0000313" key="6">
    <source>
        <dbReference type="Proteomes" id="UP001138661"/>
    </source>
</evidence>
<evidence type="ECO:0000256" key="1">
    <source>
        <dbReference type="ARBA" id="ARBA00022801"/>
    </source>
</evidence>
<dbReference type="InterPro" id="IPR003607">
    <property type="entry name" value="HD/PDEase_dom"/>
</dbReference>
<comment type="caution">
    <text evidence="5">The sequence shown here is derived from an EMBL/GenBank/DDBJ whole genome shotgun (WGS) entry which is preliminary data.</text>
</comment>
<name>A0A9X1JYD1_9RHOB</name>
<dbReference type="InterPro" id="IPR026875">
    <property type="entry name" value="PHydrolase_assoc_dom"/>
</dbReference>
<evidence type="ECO:0000259" key="4">
    <source>
        <dbReference type="PROSITE" id="PS51831"/>
    </source>
</evidence>
<dbReference type="PANTHER" id="PTHR11373:SF32">
    <property type="entry name" value="DEOXYGUANOSINETRIPHOSPHATE TRIPHOSPHOHYDROLASE"/>
    <property type="match status" value="1"/>
</dbReference>
<dbReference type="PANTHER" id="PTHR11373">
    <property type="entry name" value="DEOXYNUCLEOSIDE TRIPHOSPHATE TRIPHOSPHOHYDROLASE"/>
    <property type="match status" value="1"/>
</dbReference>
<dbReference type="GO" id="GO:0006203">
    <property type="term" value="P:dGTP catabolic process"/>
    <property type="evidence" value="ECO:0007669"/>
    <property type="project" value="TreeGrafter"/>
</dbReference>
<feature type="domain" description="HD" evidence="4">
    <location>
        <begin position="69"/>
        <end position="246"/>
    </location>
</feature>
<dbReference type="HAMAP" id="MF_01212">
    <property type="entry name" value="dGTPase_type2"/>
    <property type="match status" value="1"/>
</dbReference>
<proteinExistence type="inferred from homology"/>
<dbReference type="InterPro" id="IPR006674">
    <property type="entry name" value="HD_domain"/>
</dbReference>
<dbReference type="PROSITE" id="PS51831">
    <property type="entry name" value="HD"/>
    <property type="match status" value="1"/>
</dbReference>
<organism evidence="5 6">
    <name type="scientific">Roseobacter insulae</name>
    <dbReference type="NCBI Taxonomy" id="2859783"/>
    <lineage>
        <taxon>Bacteria</taxon>
        <taxon>Pseudomonadati</taxon>
        <taxon>Pseudomonadota</taxon>
        <taxon>Alphaproteobacteria</taxon>
        <taxon>Rhodobacterales</taxon>
        <taxon>Roseobacteraceae</taxon>
        <taxon>Roseobacter</taxon>
    </lineage>
</organism>
<dbReference type="CDD" id="cd00077">
    <property type="entry name" value="HDc"/>
    <property type="match status" value="1"/>
</dbReference>
<feature type="region of interest" description="Disordered" evidence="3">
    <location>
        <begin position="18"/>
        <end position="37"/>
    </location>
</feature>